<evidence type="ECO:0000313" key="2">
    <source>
        <dbReference type="Proteomes" id="UP000763088"/>
    </source>
</evidence>
<comment type="caution">
    <text evidence="1">The sequence shown here is derived from an EMBL/GenBank/DDBJ whole genome shotgun (WGS) entry which is preliminary data.</text>
</comment>
<protein>
    <submittedName>
        <fullName evidence="1">Uncharacterized protein</fullName>
    </submittedName>
</protein>
<dbReference type="EMBL" id="SUYD01000004">
    <property type="protein sequence ID" value="MBE6265761.1"/>
    <property type="molecule type" value="Genomic_DNA"/>
</dbReference>
<dbReference type="Proteomes" id="UP000763088">
    <property type="component" value="Unassembled WGS sequence"/>
</dbReference>
<evidence type="ECO:0000313" key="1">
    <source>
        <dbReference type="EMBL" id="MBE6265761.1"/>
    </source>
</evidence>
<sequence>MKEILKEISNITVLTNKNRETTEKIAMKLEEVVTLYEVSDVQDNSVLQDIIKQYIDYNNQINRHPSAIGQKFIDEYNRITKSK</sequence>
<name>A0A928GH48_XYLRU</name>
<gene>
    <name evidence="1" type="ORF">E7102_04710</name>
</gene>
<dbReference type="AlphaFoldDB" id="A0A928GH48"/>
<proteinExistence type="predicted"/>
<reference evidence="1" key="1">
    <citation type="submission" date="2019-04" db="EMBL/GenBank/DDBJ databases">
        <title>Evolution of Biomass-Degrading Anaerobic Consortia Revealed by Metagenomics.</title>
        <authorList>
            <person name="Peng X."/>
        </authorList>
    </citation>
    <scope>NUCLEOTIDE SEQUENCE</scope>
    <source>
        <strain evidence="1">SIG141</strain>
    </source>
</reference>
<organism evidence="1 2">
    <name type="scientific">Xylanibacter ruminicola</name>
    <name type="common">Prevotella ruminicola</name>
    <dbReference type="NCBI Taxonomy" id="839"/>
    <lineage>
        <taxon>Bacteria</taxon>
        <taxon>Pseudomonadati</taxon>
        <taxon>Bacteroidota</taxon>
        <taxon>Bacteroidia</taxon>
        <taxon>Bacteroidales</taxon>
        <taxon>Prevotellaceae</taxon>
        <taxon>Xylanibacter</taxon>
    </lineage>
</organism>
<accession>A0A928GH48</accession>